<evidence type="ECO:0000256" key="5">
    <source>
        <dbReference type="HAMAP-Rule" id="MF_00014"/>
    </source>
</evidence>
<dbReference type="SUPFAM" id="SSF50447">
    <property type="entry name" value="Translation proteins"/>
    <property type="match status" value="1"/>
</dbReference>
<keyword evidence="4 5" id="KW-0143">Chaperone</keyword>
<dbReference type="HAMAP" id="MF_00014">
    <property type="entry name" value="Ribosome_mat_RimM"/>
    <property type="match status" value="1"/>
</dbReference>
<name>A0A0L6ZC65_9CLOT</name>
<dbReference type="SUPFAM" id="SSF50346">
    <property type="entry name" value="PRC-barrel domain"/>
    <property type="match status" value="1"/>
</dbReference>
<dbReference type="STRING" id="36844.SAMN04488501_108149"/>
<comment type="caution">
    <text evidence="8">The sequence shown here is derived from an EMBL/GenBank/DDBJ whole genome shotgun (WGS) entry which is preliminary data.</text>
</comment>
<protein>
    <recommendedName>
        <fullName evidence="5">Ribosome maturation factor RimM</fullName>
    </recommendedName>
</protein>
<dbReference type="InterPro" id="IPR036976">
    <property type="entry name" value="RimM_N_sf"/>
</dbReference>
<dbReference type="RefSeq" id="WP_052220723.1">
    <property type="nucleotide sequence ID" value="NZ_LHUR01000013.1"/>
</dbReference>
<dbReference type="Gene3D" id="2.30.30.240">
    <property type="entry name" value="PRC-barrel domain"/>
    <property type="match status" value="1"/>
</dbReference>
<dbReference type="PANTHER" id="PTHR33692:SF1">
    <property type="entry name" value="RIBOSOME MATURATION FACTOR RIMM"/>
    <property type="match status" value="1"/>
</dbReference>
<evidence type="ECO:0000313" key="8">
    <source>
        <dbReference type="EMBL" id="KOA20556.1"/>
    </source>
</evidence>
<dbReference type="Gene3D" id="2.40.30.60">
    <property type="entry name" value="RimM"/>
    <property type="match status" value="1"/>
</dbReference>
<keyword evidence="2 5" id="KW-0690">Ribosome biogenesis</keyword>
<keyword evidence="3 5" id="KW-0698">rRNA processing</keyword>
<comment type="similarity">
    <text evidence="5">Belongs to the RimM family.</text>
</comment>
<evidence type="ECO:0000259" key="7">
    <source>
        <dbReference type="Pfam" id="PF24986"/>
    </source>
</evidence>
<keyword evidence="1 5" id="KW-0963">Cytoplasm</keyword>
<accession>A0A0L6ZC65</accession>
<dbReference type="InterPro" id="IPR011961">
    <property type="entry name" value="RimM"/>
</dbReference>
<organism evidence="8 9">
    <name type="scientific">Clostridium homopropionicum DSM 5847</name>
    <dbReference type="NCBI Taxonomy" id="1121318"/>
    <lineage>
        <taxon>Bacteria</taxon>
        <taxon>Bacillati</taxon>
        <taxon>Bacillota</taxon>
        <taxon>Clostridia</taxon>
        <taxon>Eubacteriales</taxon>
        <taxon>Clostridiaceae</taxon>
        <taxon>Clostridium</taxon>
    </lineage>
</organism>
<evidence type="ECO:0000256" key="4">
    <source>
        <dbReference type="ARBA" id="ARBA00023186"/>
    </source>
</evidence>
<dbReference type="GO" id="GO:0006364">
    <property type="term" value="P:rRNA processing"/>
    <property type="evidence" value="ECO:0007669"/>
    <property type="project" value="UniProtKB-UniRule"/>
</dbReference>
<evidence type="ECO:0000313" key="9">
    <source>
        <dbReference type="Proteomes" id="UP000037043"/>
    </source>
</evidence>
<dbReference type="InterPro" id="IPR009000">
    <property type="entry name" value="Transl_B-barrel_sf"/>
</dbReference>
<comment type="domain">
    <text evidence="5">The PRC barrel domain binds ribosomal protein uS19.</text>
</comment>
<evidence type="ECO:0000256" key="1">
    <source>
        <dbReference type="ARBA" id="ARBA00022490"/>
    </source>
</evidence>
<dbReference type="GO" id="GO:0042274">
    <property type="term" value="P:ribosomal small subunit biogenesis"/>
    <property type="evidence" value="ECO:0007669"/>
    <property type="project" value="UniProtKB-UniRule"/>
</dbReference>
<comment type="function">
    <text evidence="5">An accessory protein needed during the final step in the assembly of 30S ribosomal subunit, possibly for assembly of the head region. Essential for efficient processing of 16S rRNA. May be needed both before and after RbfA during the maturation of 16S rRNA. It has affinity for free ribosomal 30S subunits but not for 70S ribosomes.</text>
</comment>
<dbReference type="GO" id="GO:0005737">
    <property type="term" value="C:cytoplasm"/>
    <property type="evidence" value="ECO:0007669"/>
    <property type="project" value="UniProtKB-SubCell"/>
</dbReference>
<dbReference type="Proteomes" id="UP000037043">
    <property type="component" value="Unassembled WGS sequence"/>
</dbReference>
<dbReference type="GO" id="GO:0043022">
    <property type="term" value="F:ribosome binding"/>
    <property type="evidence" value="ECO:0007669"/>
    <property type="project" value="InterPro"/>
</dbReference>
<comment type="subcellular location">
    <subcellularLocation>
        <location evidence="5">Cytoplasm</location>
    </subcellularLocation>
</comment>
<dbReference type="InterPro" id="IPR011033">
    <property type="entry name" value="PRC_barrel-like_sf"/>
</dbReference>
<dbReference type="InterPro" id="IPR002676">
    <property type="entry name" value="RimM_N"/>
</dbReference>
<sequence>MKQFLTVGKIINTHGIKGEVKVQSATDDLNRFKSLKKAYIDNVEVEVCGCKLQPNKAILKIKGIDTIEEAERLKNKEIKVERQNAIKLKRDCYFAADIVNCNVYDENGLYLGKVNDIIYTGSNEVYCVEGEKEILVPALKSIVTDIDIENNKIIIKPLDVWQ</sequence>
<comment type="subunit">
    <text evidence="5">Binds ribosomal protein uS19.</text>
</comment>
<proteinExistence type="inferred from homology"/>
<dbReference type="PANTHER" id="PTHR33692">
    <property type="entry name" value="RIBOSOME MATURATION FACTOR RIMM"/>
    <property type="match status" value="1"/>
</dbReference>
<keyword evidence="9" id="KW-1185">Reference proteome</keyword>
<dbReference type="PATRIC" id="fig|1121318.3.peg.1152"/>
<reference evidence="9" key="1">
    <citation type="submission" date="2015-08" db="EMBL/GenBank/DDBJ databases">
        <title>Genome sequence of the strict anaerobe Clostridium homopropionicum LuHBu1 (DSM 5847T).</title>
        <authorList>
            <person name="Poehlein A."/>
            <person name="Beck M."/>
            <person name="Schiel-Bengelsdorf B."/>
            <person name="Bengelsdorf F.R."/>
            <person name="Daniel R."/>
            <person name="Duerre P."/>
        </authorList>
    </citation>
    <scope>NUCLEOTIDE SEQUENCE [LARGE SCALE GENOMIC DNA]</scope>
    <source>
        <strain evidence="9">DSM 5847</strain>
    </source>
</reference>
<dbReference type="NCBIfam" id="TIGR02273">
    <property type="entry name" value="16S_RimM"/>
    <property type="match status" value="1"/>
</dbReference>
<feature type="domain" description="Ribosome maturation factor RimM PRC barrel" evidence="7">
    <location>
        <begin position="97"/>
        <end position="156"/>
    </location>
</feature>
<dbReference type="InterPro" id="IPR056792">
    <property type="entry name" value="PRC_RimM"/>
</dbReference>
<feature type="domain" description="RimM N-terminal" evidence="6">
    <location>
        <begin position="6"/>
        <end position="83"/>
    </location>
</feature>
<dbReference type="GO" id="GO:0005840">
    <property type="term" value="C:ribosome"/>
    <property type="evidence" value="ECO:0007669"/>
    <property type="project" value="InterPro"/>
</dbReference>
<evidence type="ECO:0000256" key="3">
    <source>
        <dbReference type="ARBA" id="ARBA00022552"/>
    </source>
</evidence>
<dbReference type="EMBL" id="LHUR01000013">
    <property type="protein sequence ID" value="KOA20556.1"/>
    <property type="molecule type" value="Genomic_DNA"/>
</dbReference>
<dbReference type="Pfam" id="PF01782">
    <property type="entry name" value="RimM"/>
    <property type="match status" value="1"/>
</dbReference>
<gene>
    <name evidence="5 8" type="primary">rimM</name>
    <name evidence="8" type="ORF">CLHOM_11440</name>
</gene>
<evidence type="ECO:0000256" key="2">
    <source>
        <dbReference type="ARBA" id="ARBA00022517"/>
    </source>
</evidence>
<dbReference type="Pfam" id="PF24986">
    <property type="entry name" value="PRC_RimM"/>
    <property type="match status" value="1"/>
</dbReference>
<dbReference type="AlphaFoldDB" id="A0A0L6ZC65"/>
<evidence type="ECO:0000259" key="6">
    <source>
        <dbReference type="Pfam" id="PF01782"/>
    </source>
</evidence>